<name>Q6KHF8_MYCM1</name>
<dbReference type="STRING" id="267748.MMOB4860"/>
<dbReference type="KEGG" id="mmo:MMOB4860"/>
<dbReference type="Proteomes" id="UP000009072">
    <property type="component" value="Chromosome"/>
</dbReference>
<dbReference type="HOGENOM" id="CLU_1775402_0_0_14"/>
<sequence>MNKKYDPYNQNSFYNGNVNGLQNTQTHQFGYPQQNTQAFYPQAPQPVRPQPQQINFRQQLPVAYPVSYQDQNQTSTQAFFSRHNYVPAQNLSQTQQFYNVPVREKTKLEEKLDALEKMFNDRLINAEEYYERRKKWIYNELDNLLK</sequence>
<reference evidence="1 2" key="1">
    <citation type="journal article" date="2004" name="Genome Res.">
        <title>The complete genome and proteome of Mycoplasma mobile.</title>
        <authorList>
            <person name="Jaffe J.D."/>
            <person name="Stange-Thomann N."/>
            <person name="Smith C."/>
            <person name="DeCaprio D."/>
            <person name="Fisher S."/>
            <person name="Butler J."/>
            <person name="Calvo S."/>
            <person name="Elkins T."/>
            <person name="FitzGerald M.G."/>
            <person name="Hafez N."/>
            <person name="Kodira C.D."/>
            <person name="Major J."/>
            <person name="Wang S."/>
            <person name="Wilkinson J."/>
            <person name="Nicol R."/>
            <person name="Nusbaum C."/>
            <person name="Birren B."/>
            <person name="Berg H.C."/>
            <person name="Church G.M."/>
        </authorList>
    </citation>
    <scope>NUCLEOTIDE SEQUENCE [LARGE SCALE GENOMIC DNA]</scope>
    <source>
        <strain evidence="2">ATCC 43663 / 163K / NCTC 11711</strain>
    </source>
</reference>
<dbReference type="EMBL" id="AE017308">
    <property type="protein sequence ID" value="AAT27972.1"/>
    <property type="molecule type" value="Genomic_DNA"/>
</dbReference>
<accession>Q6KHF8</accession>
<dbReference type="NCBIfam" id="NF045865">
    <property type="entry name" value="glide_MMOB4860"/>
    <property type="match status" value="1"/>
</dbReference>
<evidence type="ECO:0000313" key="2">
    <source>
        <dbReference type="Proteomes" id="UP000009072"/>
    </source>
</evidence>
<evidence type="ECO:0000313" key="1">
    <source>
        <dbReference type="EMBL" id="AAT27972.1"/>
    </source>
</evidence>
<dbReference type="RefSeq" id="WP_011265006.1">
    <property type="nucleotide sequence ID" value="NC_006908.1"/>
</dbReference>
<keyword evidence="2" id="KW-1185">Reference proteome</keyword>
<proteinExistence type="predicted"/>
<dbReference type="AlphaFoldDB" id="Q6KHF8"/>
<protein>
    <submittedName>
        <fullName evidence="1">Expressed protein</fullName>
    </submittedName>
</protein>
<gene>
    <name evidence="1" type="ordered locus">MMOB4860</name>
</gene>
<organism evidence="1 2">
    <name type="scientific">Mycoplasma mobile (strain ATCC 43663 / 163K / NCTC 11711)</name>
    <name type="common">Mesomycoplasma mobile</name>
    <dbReference type="NCBI Taxonomy" id="267748"/>
    <lineage>
        <taxon>Bacteria</taxon>
        <taxon>Bacillati</taxon>
        <taxon>Mycoplasmatota</taxon>
        <taxon>Mycoplasmoidales</taxon>
        <taxon>Metamycoplasmataceae</taxon>
        <taxon>Mesomycoplasma</taxon>
    </lineage>
</organism>